<reference evidence="2" key="1">
    <citation type="submission" date="2020-06" db="EMBL/GenBank/DDBJ databases">
        <title>Insight into the genomes of haloalkaliphilic bacilli from Kenyan soda lakes.</title>
        <authorList>
            <person name="Mwirichia R."/>
            <person name="Villamizar G.C."/>
            <person name="Poehlein A."/>
            <person name="Mugweru J."/>
            <person name="Kipnyargis A."/>
            <person name="Kiplimo D."/>
            <person name="Orwa P."/>
            <person name="Daniel R."/>
        </authorList>
    </citation>
    <scope>NUCLEOTIDE SEQUENCE</scope>
    <source>
        <strain evidence="2">B1096_S55</strain>
    </source>
</reference>
<feature type="domain" description="IstB-like ATP-binding" evidence="1">
    <location>
        <begin position="1"/>
        <end position="49"/>
    </location>
</feature>
<dbReference type="Proteomes" id="UP001057753">
    <property type="component" value="Unassembled WGS sequence"/>
</dbReference>
<evidence type="ECO:0000313" key="2">
    <source>
        <dbReference type="EMBL" id="MCR6097325.1"/>
    </source>
</evidence>
<accession>A0A9Q4B389</accession>
<dbReference type="Pfam" id="PF01695">
    <property type="entry name" value="IstB_IS21"/>
    <property type="match status" value="1"/>
</dbReference>
<protein>
    <recommendedName>
        <fullName evidence="1">IstB-like ATP-binding domain-containing protein</fullName>
    </recommendedName>
</protein>
<dbReference type="InterPro" id="IPR002611">
    <property type="entry name" value="IstB_ATP-bd"/>
</dbReference>
<gene>
    <name evidence="2" type="ORF">HXA33_12295</name>
</gene>
<dbReference type="GO" id="GO:0005524">
    <property type="term" value="F:ATP binding"/>
    <property type="evidence" value="ECO:0007669"/>
    <property type="project" value="InterPro"/>
</dbReference>
<comment type="caution">
    <text evidence="2">The sequence shown here is derived from an EMBL/GenBank/DDBJ whole genome shotgun (WGS) entry which is preliminary data.</text>
</comment>
<dbReference type="RefSeq" id="WP_372898746.1">
    <property type="nucleotide sequence ID" value="NZ_JABXYM010000001.1"/>
</dbReference>
<proteinExistence type="predicted"/>
<keyword evidence="3" id="KW-1185">Reference proteome</keyword>
<dbReference type="AlphaFoldDB" id="A0A9Q4B389"/>
<dbReference type="Gene3D" id="3.40.50.300">
    <property type="entry name" value="P-loop containing nucleotide triphosphate hydrolases"/>
    <property type="match status" value="1"/>
</dbReference>
<sequence>MILISNKTFSQCGKTLGNGIILTAILNRLLHHYKFFSIEGPSFRMKNKAT</sequence>
<organism evidence="2 3">
    <name type="scientific">Salipaludibacillus agaradhaerens</name>
    <name type="common">Bacillus agaradhaerens</name>
    <dbReference type="NCBI Taxonomy" id="76935"/>
    <lineage>
        <taxon>Bacteria</taxon>
        <taxon>Bacillati</taxon>
        <taxon>Bacillota</taxon>
        <taxon>Bacilli</taxon>
        <taxon>Bacillales</taxon>
        <taxon>Bacillaceae</taxon>
    </lineage>
</organism>
<name>A0A9Q4B389_SALAG</name>
<evidence type="ECO:0000313" key="3">
    <source>
        <dbReference type="Proteomes" id="UP001057753"/>
    </source>
</evidence>
<dbReference type="EMBL" id="JABXYM010000001">
    <property type="protein sequence ID" value="MCR6097325.1"/>
    <property type="molecule type" value="Genomic_DNA"/>
</dbReference>
<evidence type="ECO:0000259" key="1">
    <source>
        <dbReference type="Pfam" id="PF01695"/>
    </source>
</evidence>
<dbReference type="InterPro" id="IPR027417">
    <property type="entry name" value="P-loop_NTPase"/>
</dbReference>